<sequence>MLADKATATAAAAMPAEDHSEWFCEGSSGGTAETYGFPSSTCATHLQQRLYFPKCVNTDTLETAYKAGQPGNCKACLAGMKAMPQLRFSILYDL</sequence>
<evidence type="ECO:0000259" key="1">
    <source>
        <dbReference type="Pfam" id="PF09362"/>
    </source>
</evidence>
<evidence type="ECO:0000313" key="2">
    <source>
        <dbReference type="EMBL" id="KAF2811118.1"/>
    </source>
</evidence>
<dbReference type="EMBL" id="MU003699">
    <property type="protein sequence ID" value="KAF2811118.1"/>
    <property type="molecule type" value="Genomic_DNA"/>
</dbReference>
<keyword evidence="3" id="KW-1185">Reference proteome</keyword>
<protein>
    <recommendedName>
        <fullName evidence="1">DUF1996 domain-containing protein</fullName>
    </recommendedName>
</protein>
<reference evidence="4" key="2">
    <citation type="submission" date="2020-04" db="EMBL/GenBank/DDBJ databases">
        <authorList>
            <consortium name="NCBI Genome Project"/>
        </authorList>
    </citation>
    <scope>NUCLEOTIDE SEQUENCE</scope>
    <source>
        <strain evidence="4">CBS 304.34</strain>
    </source>
</reference>
<feature type="domain" description="DUF1996" evidence="1">
    <location>
        <begin position="5"/>
        <end position="93"/>
    </location>
</feature>
<name>A0A6A6YRD7_9PEZI</name>
<evidence type="ECO:0000313" key="3">
    <source>
        <dbReference type="Proteomes" id="UP000504636"/>
    </source>
</evidence>
<dbReference type="RefSeq" id="XP_033578082.1">
    <property type="nucleotide sequence ID" value="XM_033727332.1"/>
</dbReference>
<reference evidence="2 4" key="1">
    <citation type="journal article" date="2020" name="Stud. Mycol.">
        <title>101 Dothideomycetes genomes: a test case for predicting lifestyles and emergence of pathogens.</title>
        <authorList>
            <person name="Haridas S."/>
            <person name="Albert R."/>
            <person name="Binder M."/>
            <person name="Bloem J."/>
            <person name="Labutti K."/>
            <person name="Salamov A."/>
            <person name="Andreopoulos B."/>
            <person name="Baker S."/>
            <person name="Barry K."/>
            <person name="Bills G."/>
            <person name="Bluhm B."/>
            <person name="Cannon C."/>
            <person name="Castanera R."/>
            <person name="Culley D."/>
            <person name="Daum C."/>
            <person name="Ezra D."/>
            <person name="Gonzalez J."/>
            <person name="Henrissat B."/>
            <person name="Kuo A."/>
            <person name="Liang C."/>
            <person name="Lipzen A."/>
            <person name="Lutzoni F."/>
            <person name="Magnuson J."/>
            <person name="Mondo S."/>
            <person name="Nolan M."/>
            <person name="Ohm R."/>
            <person name="Pangilinan J."/>
            <person name="Park H.-J."/>
            <person name="Ramirez L."/>
            <person name="Alfaro M."/>
            <person name="Sun H."/>
            <person name="Tritt A."/>
            <person name="Yoshinaga Y."/>
            <person name="Zwiers L.-H."/>
            <person name="Turgeon B."/>
            <person name="Goodwin S."/>
            <person name="Spatafora J."/>
            <person name="Crous P."/>
            <person name="Grigoriev I."/>
        </authorList>
    </citation>
    <scope>NUCLEOTIDE SEQUENCE</scope>
    <source>
        <strain evidence="2 4">CBS 304.34</strain>
    </source>
</reference>
<gene>
    <name evidence="2 4" type="ORF">BDZ99DRAFT_562056</name>
</gene>
<dbReference type="Proteomes" id="UP000504636">
    <property type="component" value="Unplaced"/>
</dbReference>
<evidence type="ECO:0000313" key="4">
    <source>
        <dbReference type="RefSeq" id="XP_033578082.1"/>
    </source>
</evidence>
<dbReference type="Pfam" id="PF09362">
    <property type="entry name" value="DUF1996"/>
    <property type="match status" value="1"/>
</dbReference>
<reference evidence="4" key="3">
    <citation type="submission" date="2025-04" db="UniProtKB">
        <authorList>
            <consortium name="RefSeq"/>
        </authorList>
    </citation>
    <scope>IDENTIFICATION</scope>
    <source>
        <strain evidence="4">CBS 304.34</strain>
    </source>
</reference>
<accession>A0A6A6YRD7</accession>
<dbReference type="InterPro" id="IPR018535">
    <property type="entry name" value="DUF1996"/>
</dbReference>
<proteinExistence type="predicted"/>
<dbReference type="AlphaFoldDB" id="A0A6A6YRD7"/>
<dbReference type="GeneID" id="54468225"/>
<dbReference type="OrthoDB" id="74764at2759"/>
<organism evidence="2">
    <name type="scientific">Mytilinidion resinicola</name>
    <dbReference type="NCBI Taxonomy" id="574789"/>
    <lineage>
        <taxon>Eukaryota</taxon>
        <taxon>Fungi</taxon>
        <taxon>Dikarya</taxon>
        <taxon>Ascomycota</taxon>
        <taxon>Pezizomycotina</taxon>
        <taxon>Dothideomycetes</taxon>
        <taxon>Pleosporomycetidae</taxon>
        <taxon>Mytilinidiales</taxon>
        <taxon>Mytilinidiaceae</taxon>
        <taxon>Mytilinidion</taxon>
    </lineage>
</organism>